<dbReference type="InterPro" id="IPR002901">
    <property type="entry name" value="MGlyc_endo_b_GlcNAc-like_dom"/>
</dbReference>
<sequence>MKKAVKTFSFYFLILLLLLQPAFIQPVQALASDIEEPKTAVVFAEKIGDEVELYQDKSIESEIVILLEDDTEVTVLEEGLEFTFVKYVDPESSSISNGYVKSAQLVDTLEADEFRSSRINSEESSEIIQDNSDMGLPIDKEEDSSAEEEETLPSEEEDELSASDQADNTEDLLSSEQSDAGDINAAEGEEAEQDPVTESEEPAKTEEEEEPIIKADILSSSKTMTLMSTASISLQGIGLANPTHVYKQASTGSGILKSYDQGTLLKYETYTAEWHRATVYINGKATVGYIKVSDVENIQTKRDLTGVGVKSPVNVYSKASRSSAVLKSYPLGSVLKFRTLTSDWYEATVYINGTATIGYINRTDVEQTAARIDLHGIALQQPTNVYSRADSTSGVLKSYSAGSVLKYSTLIPGWYEATVYIKGKAVRGFIKQSDVENAVQNPVTYIGVGTASPTKVYQRPSADSSTLKSYPDGTVLKYQSFITGWYSATVYINGKKTTGYIQVSDVENSVTNPEQFIGVGLTAPTKVYQSPSTGSDTLKSYAQGSILKYESFVTGWYSATVYINGKKTTGYIKASDVENSVKSPSTLTVWGSSDRVNVYTYASRNASILKFYNIGSELKVQTFTSSWHKATVYVNGKARTGYISVSDVRNEPSNIVSYTQYGLTLSEAVNKQLQLNPPPQTDLYSGANGFIHSSLADIVEKGATTSDGVRIRTSPNLDNDSNVYGTYKKGTTFTILGTVKGTVFDGSDIWYKINYDNKTLYIHSSLVKVTDVAVVKSASNVRESATTSSHSYGIASAGSEYVLVKKLSGSTVSGSNQWFEIQYNAVWRNAKTADFIKYLDPAQNDRFQHLLLDKSVGVSAVELNKVLAGKGILDGKGQAFIEAGKTHSVNEIYLISHALLETGHGTSTLATGIEVGKNSNGELTLVTSSNRTSLTDIKVTYNMFGIGAKDIDPERLGAFHAYNAGWTSPEKAITGGASFISNSYFDRGQNTLYKMRWNHKYTDDRGWFPQYATDMGWAVKQVPSLKNLYEKLDNPILHFEIVEYN</sequence>
<name>A0AA46P6N1_CYTFI</name>
<dbReference type="SMART" id="SM00287">
    <property type="entry name" value="SH3b"/>
    <property type="match status" value="5"/>
</dbReference>
<reference evidence="4" key="1">
    <citation type="submission" date="2022-10" db="EMBL/GenBank/DDBJ databases">
        <title>Mechanism of multi-heavy metal repair in Cytobacillus Firmus M7.</title>
        <authorList>
            <person name="Li X."/>
            <person name="Yu C."/>
        </authorList>
    </citation>
    <scope>NUCLEOTIDE SEQUENCE</scope>
    <source>
        <strain evidence="4">M7</strain>
    </source>
</reference>
<evidence type="ECO:0000313" key="4">
    <source>
        <dbReference type="EMBL" id="UYG93856.1"/>
    </source>
</evidence>
<dbReference type="PROSITE" id="PS51781">
    <property type="entry name" value="SH3B"/>
    <property type="match status" value="1"/>
</dbReference>
<feature type="signal peptide" evidence="2">
    <location>
        <begin position="1"/>
        <end position="24"/>
    </location>
</feature>
<feature type="region of interest" description="Disordered" evidence="1">
    <location>
        <begin position="115"/>
        <end position="214"/>
    </location>
</feature>
<dbReference type="EMBL" id="CP107027">
    <property type="protein sequence ID" value="UYG93856.1"/>
    <property type="molecule type" value="Genomic_DNA"/>
</dbReference>
<feature type="compositionally biased region" description="Polar residues" evidence="1">
    <location>
        <begin position="162"/>
        <end position="178"/>
    </location>
</feature>
<feature type="compositionally biased region" description="Acidic residues" evidence="1">
    <location>
        <begin position="187"/>
        <end position="210"/>
    </location>
</feature>
<dbReference type="SMART" id="SM00047">
    <property type="entry name" value="LYZ2"/>
    <property type="match status" value="1"/>
</dbReference>
<dbReference type="InterPro" id="IPR003646">
    <property type="entry name" value="SH3-like_bac-type"/>
</dbReference>
<gene>
    <name evidence="4" type="ORF">OD459_16795</name>
</gene>
<dbReference type="GO" id="GO:0004040">
    <property type="term" value="F:amidase activity"/>
    <property type="evidence" value="ECO:0007669"/>
    <property type="project" value="InterPro"/>
</dbReference>
<evidence type="ECO:0000259" key="3">
    <source>
        <dbReference type="PROSITE" id="PS51781"/>
    </source>
</evidence>
<dbReference type="PANTHER" id="PTHR34408">
    <property type="entry name" value="FAMILY PROTEIN, PUTATIVE-RELATED"/>
    <property type="match status" value="1"/>
</dbReference>
<dbReference type="Proteomes" id="UP001163104">
    <property type="component" value="Chromosome"/>
</dbReference>
<dbReference type="AlphaFoldDB" id="A0AA46P6N1"/>
<dbReference type="Pfam" id="PF01832">
    <property type="entry name" value="Glucosaminidase"/>
    <property type="match status" value="1"/>
</dbReference>
<dbReference type="InterPro" id="IPR052354">
    <property type="entry name" value="Cell_Wall_Dynamics_Protein"/>
</dbReference>
<keyword evidence="2" id="KW-0732">Signal</keyword>
<dbReference type="Pfam" id="PF08239">
    <property type="entry name" value="SH3_3"/>
    <property type="match status" value="1"/>
</dbReference>
<dbReference type="Gene3D" id="2.30.30.40">
    <property type="entry name" value="SH3 Domains"/>
    <property type="match status" value="5"/>
</dbReference>
<accession>A0AA46P6N1</accession>
<evidence type="ECO:0000256" key="2">
    <source>
        <dbReference type="SAM" id="SignalP"/>
    </source>
</evidence>
<feature type="chain" id="PRO_5041396817" evidence="2">
    <location>
        <begin position="25"/>
        <end position="1045"/>
    </location>
</feature>
<protein>
    <submittedName>
        <fullName evidence="4">SH3 domain-containing protein</fullName>
    </submittedName>
</protein>
<evidence type="ECO:0000313" key="5">
    <source>
        <dbReference type="Proteomes" id="UP001163104"/>
    </source>
</evidence>
<organism evidence="4 5">
    <name type="scientific">Cytobacillus firmus</name>
    <name type="common">Bacillus firmus</name>
    <dbReference type="NCBI Taxonomy" id="1399"/>
    <lineage>
        <taxon>Bacteria</taxon>
        <taxon>Bacillati</taxon>
        <taxon>Bacillota</taxon>
        <taxon>Bacilli</taxon>
        <taxon>Bacillales</taxon>
        <taxon>Bacillaceae</taxon>
        <taxon>Cytobacillus</taxon>
    </lineage>
</organism>
<dbReference type="PANTHER" id="PTHR34408:SF1">
    <property type="entry name" value="GLYCOSYL HYDROLASE FAMILY 19 DOMAIN-CONTAINING PROTEIN HI_1415"/>
    <property type="match status" value="1"/>
</dbReference>
<evidence type="ECO:0000256" key="1">
    <source>
        <dbReference type="SAM" id="MobiDB-lite"/>
    </source>
</evidence>
<proteinExistence type="predicted"/>
<dbReference type="RefSeq" id="WP_263599330.1">
    <property type="nucleotide sequence ID" value="NZ_CP107027.1"/>
</dbReference>
<feature type="compositionally biased region" description="Acidic residues" evidence="1">
    <location>
        <begin position="140"/>
        <end position="161"/>
    </location>
</feature>
<feature type="domain" description="SH3b" evidence="3">
    <location>
        <begin position="700"/>
        <end position="771"/>
    </location>
</feature>